<keyword evidence="6" id="KW-0378">Hydrolase</keyword>
<dbReference type="OrthoDB" id="5290748at2"/>
<name>A0A3M9XNX9_9HYPH</name>
<dbReference type="RefSeq" id="WP_123174826.1">
    <property type="nucleotide sequence ID" value="NZ_QWDD01000001.1"/>
</dbReference>
<dbReference type="GO" id="GO:0097506">
    <property type="term" value="F:deaminated base DNA N-glycosylase activity"/>
    <property type="evidence" value="ECO:0007669"/>
    <property type="project" value="UniProtKB-ARBA"/>
</dbReference>
<dbReference type="GO" id="GO:0051539">
    <property type="term" value="F:4 iron, 4 sulfur cluster binding"/>
    <property type="evidence" value="ECO:0007669"/>
    <property type="project" value="UniProtKB-KW"/>
</dbReference>
<dbReference type="InterPro" id="IPR051536">
    <property type="entry name" value="UDG_Type-4/5"/>
</dbReference>
<dbReference type="AlphaFoldDB" id="A0A3M9XNX9"/>
<comment type="caution">
    <text evidence="12">The sequence shown here is derived from an EMBL/GenBank/DDBJ whole genome shotgun (WGS) entry which is preliminary data.</text>
</comment>
<dbReference type="GO" id="GO:0046872">
    <property type="term" value="F:metal ion binding"/>
    <property type="evidence" value="ECO:0007669"/>
    <property type="project" value="UniProtKB-KW"/>
</dbReference>
<evidence type="ECO:0000259" key="11">
    <source>
        <dbReference type="SMART" id="SM00986"/>
    </source>
</evidence>
<protein>
    <recommendedName>
        <fullName evidence="2">Type-4 uracil-DNA glycosylase</fullName>
    </recommendedName>
</protein>
<dbReference type="Gene3D" id="3.40.470.10">
    <property type="entry name" value="Uracil-DNA glycosylase-like domain"/>
    <property type="match status" value="1"/>
</dbReference>
<keyword evidence="13" id="KW-1185">Reference proteome</keyword>
<evidence type="ECO:0000313" key="12">
    <source>
        <dbReference type="EMBL" id="RNJ48828.1"/>
    </source>
</evidence>
<dbReference type="PANTHER" id="PTHR33693">
    <property type="entry name" value="TYPE-5 URACIL-DNA GLYCOSYLASE"/>
    <property type="match status" value="1"/>
</dbReference>
<keyword evidence="4" id="KW-0479">Metal-binding</keyword>
<accession>A0A3M9XNX9</accession>
<dbReference type="Proteomes" id="UP000268623">
    <property type="component" value="Unassembled WGS sequence"/>
</dbReference>
<comment type="similarity">
    <text evidence="1">Belongs to the uracil-DNA glycosylase (UDG) superfamily. Type 4 (UDGa) family.</text>
</comment>
<dbReference type="GO" id="GO:0006281">
    <property type="term" value="P:DNA repair"/>
    <property type="evidence" value="ECO:0007669"/>
    <property type="project" value="UniProtKB-KW"/>
</dbReference>
<organism evidence="12 13">
    <name type="scientific">Methylocystis hirsuta</name>
    <dbReference type="NCBI Taxonomy" id="369798"/>
    <lineage>
        <taxon>Bacteria</taxon>
        <taxon>Pseudomonadati</taxon>
        <taxon>Pseudomonadota</taxon>
        <taxon>Alphaproteobacteria</taxon>
        <taxon>Hyphomicrobiales</taxon>
        <taxon>Methylocystaceae</taxon>
        <taxon>Methylocystis</taxon>
    </lineage>
</organism>
<dbReference type="SMART" id="SM00986">
    <property type="entry name" value="UDG"/>
    <property type="match status" value="1"/>
</dbReference>
<evidence type="ECO:0000256" key="7">
    <source>
        <dbReference type="ARBA" id="ARBA00023004"/>
    </source>
</evidence>
<evidence type="ECO:0000256" key="2">
    <source>
        <dbReference type="ARBA" id="ARBA00019403"/>
    </source>
</evidence>
<evidence type="ECO:0000256" key="10">
    <source>
        <dbReference type="SAM" id="MobiDB-lite"/>
    </source>
</evidence>
<dbReference type="EMBL" id="QWDD01000001">
    <property type="protein sequence ID" value="RNJ48828.1"/>
    <property type="molecule type" value="Genomic_DNA"/>
</dbReference>
<evidence type="ECO:0000256" key="5">
    <source>
        <dbReference type="ARBA" id="ARBA00022763"/>
    </source>
</evidence>
<gene>
    <name evidence="12" type="ORF">D1O30_03535</name>
</gene>
<dbReference type="SMART" id="SM00987">
    <property type="entry name" value="UreE_C"/>
    <property type="match status" value="1"/>
</dbReference>
<dbReference type="InterPro" id="IPR036895">
    <property type="entry name" value="Uracil-DNA_glycosylase-like_sf"/>
</dbReference>
<feature type="domain" description="Uracil-DNA glycosylase-like" evidence="11">
    <location>
        <begin position="49"/>
        <end position="205"/>
    </location>
</feature>
<evidence type="ECO:0000313" key="13">
    <source>
        <dbReference type="Proteomes" id="UP000268623"/>
    </source>
</evidence>
<dbReference type="Pfam" id="PF03167">
    <property type="entry name" value="UDG"/>
    <property type="match status" value="1"/>
</dbReference>
<keyword evidence="3" id="KW-0004">4Fe-4S</keyword>
<evidence type="ECO:0000256" key="4">
    <source>
        <dbReference type="ARBA" id="ARBA00022723"/>
    </source>
</evidence>
<keyword evidence="5" id="KW-0227">DNA damage</keyword>
<dbReference type="NCBIfam" id="TIGR03914">
    <property type="entry name" value="UDG_fam_dom"/>
    <property type="match status" value="1"/>
</dbReference>
<keyword evidence="9" id="KW-0234">DNA repair</keyword>
<dbReference type="SUPFAM" id="SSF52141">
    <property type="entry name" value="Uracil-DNA glycosylase-like"/>
    <property type="match status" value="1"/>
</dbReference>
<dbReference type="PANTHER" id="PTHR33693:SF9">
    <property type="entry name" value="TYPE-4 URACIL-DNA GLYCOSYLASE"/>
    <property type="match status" value="1"/>
</dbReference>
<evidence type="ECO:0000256" key="9">
    <source>
        <dbReference type="ARBA" id="ARBA00023204"/>
    </source>
</evidence>
<evidence type="ECO:0000256" key="6">
    <source>
        <dbReference type="ARBA" id="ARBA00022801"/>
    </source>
</evidence>
<reference evidence="12 13" key="1">
    <citation type="submission" date="2018-08" db="EMBL/GenBank/DDBJ databases">
        <title>Genome sequence of Methylocystis hirsuta CSC1, a methanotroph able to accumulate PHAs.</title>
        <authorList>
            <person name="Bordel S."/>
            <person name="Rodriguez E."/>
            <person name="Gancedo J."/>
            <person name="Munoz R."/>
        </authorList>
    </citation>
    <scope>NUCLEOTIDE SEQUENCE [LARGE SCALE GENOMIC DNA]</scope>
    <source>
        <strain evidence="12 13">CSC1</strain>
    </source>
</reference>
<dbReference type="CDD" id="cd10030">
    <property type="entry name" value="UDG-F4_TTUDGA_SPO1dp_like"/>
    <property type="match status" value="1"/>
</dbReference>
<dbReference type="NCBIfam" id="TIGR00758">
    <property type="entry name" value="UDG_fam4"/>
    <property type="match status" value="1"/>
</dbReference>
<proteinExistence type="inferred from homology"/>
<dbReference type="InterPro" id="IPR005122">
    <property type="entry name" value="Uracil-DNA_glycosylase-like"/>
</dbReference>
<feature type="region of interest" description="Disordered" evidence="10">
    <location>
        <begin position="1"/>
        <end position="20"/>
    </location>
</feature>
<evidence type="ECO:0000256" key="1">
    <source>
        <dbReference type="ARBA" id="ARBA00006521"/>
    </source>
</evidence>
<keyword evidence="8" id="KW-0411">Iron-sulfur</keyword>
<evidence type="ECO:0000256" key="3">
    <source>
        <dbReference type="ARBA" id="ARBA00022485"/>
    </source>
</evidence>
<keyword evidence="7" id="KW-0408">Iron</keyword>
<sequence>MEKSEFVLRAKPPPAADPLAEAPSLSALAEQEAGCTRCPLYKNATQVVPGEGPPRARVLLIGEQPGDQEDVSGRPFVGPSGKLLDIALERAGVDRDRCFVTNAVKHFKFEPRGKRRLHKKPDAGEIDACRWWLDRERALLRPGLIVALGATAIRGALGRSEAVSRLRGDIIELDDGAQFLATVHPSSLLRLKDESDKREAWRGFLADLRKISRWIEKDARAN</sequence>
<evidence type="ECO:0000256" key="8">
    <source>
        <dbReference type="ARBA" id="ARBA00023014"/>
    </source>
</evidence>
<dbReference type="InterPro" id="IPR005273">
    <property type="entry name" value="Ura-DNA_glyco_family4"/>
</dbReference>